<protein>
    <submittedName>
        <fullName evidence="1">Uncharacterized protein</fullName>
    </submittedName>
</protein>
<evidence type="ECO:0000313" key="1">
    <source>
        <dbReference type="EMBL" id="MPC61558.1"/>
    </source>
</evidence>
<keyword evidence="2" id="KW-1185">Reference proteome</keyword>
<sequence length="95" mass="10836">MLILFWTKASGVSRWEGQAKIRSRVWLKLWQTHDLEPEVGRCKVGSAQRNTRRLPPPENQPCVWVEPHGTRKLVALSQLNTASSCTGKIFLVLLK</sequence>
<gene>
    <name evidence="1" type="ORF">E2C01_055631</name>
</gene>
<dbReference type="EMBL" id="VSRR010018651">
    <property type="protein sequence ID" value="MPC61558.1"/>
    <property type="molecule type" value="Genomic_DNA"/>
</dbReference>
<evidence type="ECO:0000313" key="2">
    <source>
        <dbReference type="Proteomes" id="UP000324222"/>
    </source>
</evidence>
<dbReference type="Proteomes" id="UP000324222">
    <property type="component" value="Unassembled WGS sequence"/>
</dbReference>
<reference evidence="1 2" key="1">
    <citation type="submission" date="2019-05" db="EMBL/GenBank/DDBJ databases">
        <title>Another draft genome of Portunus trituberculatus and its Hox gene families provides insights of decapod evolution.</title>
        <authorList>
            <person name="Jeong J.-H."/>
            <person name="Song I."/>
            <person name="Kim S."/>
            <person name="Choi T."/>
            <person name="Kim D."/>
            <person name="Ryu S."/>
            <person name="Kim W."/>
        </authorList>
    </citation>
    <scope>NUCLEOTIDE SEQUENCE [LARGE SCALE GENOMIC DNA]</scope>
    <source>
        <tissue evidence="1">Muscle</tissue>
    </source>
</reference>
<organism evidence="1 2">
    <name type="scientific">Portunus trituberculatus</name>
    <name type="common">Swimming crab</name>
    <name type="synonym">Neptunus trituberculatus</name>
    <dbReference type="NCBI Taxonomy" id="210409"/>
    <lineage>
        <taxon>Eukaryota</taxon>
        <taxon>Metazoa</taxon>
        <taxon>Ecdysozoa</taxon>
        <taxon>Arthropoda</taxon>
        <taxon>Crustacea</taxon>
        <taxon>Multicrustacea</taxon>
        <taxon>Malacostraca</taxon>
        <taxon>Eumalacostraca</taxon>
        <taxon>Eucarida</taxon>
        <taxon>Decapoda</taxon>
        <taxon>Pleocyemata</taxon>
        <taxon>Brachyura</taxon>
        <taxon>Eubrachyura</taxon>
        <taxon>Portunoidea</taxon>
        <taxon>Portunidae</taxon>
        <taxon>Portuninae</taxon>
        <taxon>Portunus</taxon>
    </lineage>
</organism>
<dbReference type="AlphaFoldDB" id="A0A5B7GXE8"/>
<name>A0A5B7GXE8_PORTR</name>
<comment type="caution">
    <text evidence="1">The sequence shown here is derived from an EMBL/GenBank/DDBJ whole genome shotgun (WGS) entry which is preliminary data.</text>
</comment>
<accession>A0A5B7GXE8</accession>
<proteinExistence type="predicted"/>